<feature type="transmembrane region" description="Helical" evidence="12">
    <location>
        <begin position="159"/>
        <end position="183"/>
    </location>
</feature>
<dbReference type="PANTHER" id="PTHR11410:SF0">
    <property type="entry name" value="ATP SYNTHASE SUBUNIT A"/>
    <property type="match status" value="1"/>
</dbReference>
<reference evidence="13" key="1">
    <citation type="submission" date="2023-11" db="EMBL/GenBank/DDBJ databases">
        <title>Species delimitation and phylogenetic relationships of the Prionospio complex (Annelida, Spionidae) in the Northeast Atlantic.</title>
        <authorList>
            <person name="Hektoen M.M."/>
            <person name="Bakken T."/>
            <person name="Radashevsky V.I."/>
            <person name="Ekrem T."/>
            <person name="Dunshea G."/>
        </authorList>
    </citation>
    <scope>NUCLEOTIDE SEQUENCE</scope>
    <source>
        <strain evidence="13">MH26</strain>
        <strain evidence="14">MH28</strain>
        <strain evidence="15">MH29</strain>
        <strain evidence="16">MH31</strain>
    </source>
</reference>
<evidence type="ECO:0000256" key="9">
    <source>
        <dbReference type="ARBA" id="ARBA00023136"/>
    </source>
</evidence>
<evidence type="ECO:0000256" key="2">
    <source>
        <dbReference type="ARBA" id="ARBA00006810"/>
    </source>
</evidence>
<dbReference type="PANTHER" id="PTHR11410">
    <property type="entry name" value="ATP SYNTHASE SUBUNIT A"/>
    <property type="match status" value="1"/>
</dbReference>
<organism evidence="13">
    <name type="scientific">Prionospio sp. 3 MH-2023</name>
    <dbReference type="NCBI Taxonomy" id="3059271"/>
    <lineage>
        <taxon>Eukaryota</taxon>
        <taxon>Metazoa</taxon>
        <taxon>Spiralia</taxon>
        <taxon>Lophotrochozoa</taxon>
        <taxon>Annelida</taxon>
        <taxon>Polychaeta</taxon>
        <taxon>Sedentaria</taxon>
        <taxon>Canalipalpata</taxon>
        <taxon>Spionida</taxon>
        <taxon>Spionidae</taxon>
        <taxon>Prionospio</taxon>
    </lineage>
</organism>
<evidence type="ECO:0000256" key="3">
    <source>
        <dbReference type="ARBA" id="ARBA00022448"/>
    </source>
</evidence>
<feature type="transmembrane region" description="Helical" evidence="12">
    <location>
        <begin position="74"/>
        <end position="95"/>
    </location>
</feature>
<evidence type="ECO:0000256" key="7">
    <source>
        <dbReference type="ARBA" id="ARBA00022989"/>
    </source>
</evidence>
<evidence type="ECO:0000256" key="5">
    <source>
        <dbReference type="ARBA" id="ARBA00022692"/>
    </source>
</evidence>
<evidence type="ECO:0000256" key="4">
    <source>
        <dbReference type="ARBA" id="ARBA00022547"/>
    </source>
</evidence>
<dbReference type="InterPro" id="IPR035908">
    <property type="entry name" value="F0_ATP_A_sf"/>
</dbReference>
<dbReference type="PROSITE" id="PS00449">
    <property type="entry name" value="ATPASE_A"/>
    <property type="match status" value="1"/>
</dbReference>
<keyword evidence="9 12" id="KW-0472">Membrane</keyword>
<evidence type="ECO:0000313" key="13">
    <source>
        <dbReference type="EMBL" id="WZB40439.1"/>
    </source>
</evidence>
<evidence type="ECO:0000256" key="10">
    <source>
        <dbReference type="ARBA" id="ARBA00023310"/>
    </source>
</evidence>
<dbReference type="PRINTS" id="PR00123">
    <property type="entry name" value="ATPASEA"/>
</dbReference>
<keyword evidence="7 12" id="KW-1133">Transmembrane helix</keyword>
<evidence type="ECO:0000256" key="11">
    <source>
        <dbReference type="RuleBase" id="RU004450"/>
    </source>
</evidence>
<keyword evidence="13" id="KW-0496">Mitochondrion</keyword>
<evidence type="ECO:0000256" key="1">
    <source>
        <dbReference type="ARBA" id="ARBA00004141"/>
    </source>
</evidence>
<sequence>MVDIFSSFDPATSSIFNLSPTLFWMMNITTILLIAPLFWVSPNSVFWALSMPTNIMAQQADRTNTTNIKGLTSLLVPLFIFIIAINFMGVAPYVFSTSSHLIFTFALGLPLWLSLILSSSLFSPTSTLAALLPGGAPAWLNPFLVLIETVSTLVRPITLSVRLAANMSAGHIVLTLIGVYFTFALLSSNITTSISLFLVQMGYTIFEMGICMIQGYIFCLLLSL</sequence>
<keyword evidence="10" id="KW-0066">ATP synthesis</keyword>
<dbReference type="CDD" id="cd00310">
    <property type="entry name" value="ATP-synt_Fo_a_6"/>
    <property type="match status" value="1"/>
</dbReference>
<dbReference type="EMBL" id="OR935910">
    <property type="protein sequence ID" value="WZB40465.1"/>
    <property type="molecule type" value="Genomic_DNA"/>
</dbReference>
<feature type="transmembrane region" description="Helical" evidence="12">
    <location>
        <begin position="128"/>
        <end position="147"/>
    </location>
</feature>
<comment type="subcellular location">
    <subcellularLocation>
        <location evidence="1">Membrane</location>
        <topology evidence="1">Multi-pass membrane protein</topology>
    </subcellularLocation>
    <subcellularLocation>
        <location evidence="11">Mitochondrion inner membrane</location>
        <topology evidence="11">Multi-pass membrane protein</topology>
    </subcellularLocation>
</comment>
<dbReference type="EMBL" id="OR935908">
    <property type="protein sequence ID" value="WZB40439.1"/>
    <property type="molecule type" value="Genomic_DNA"/>
</dbReference>
<keyword evidence="3" id="KW-0813">Transport</keyword>
<dbReference type="AlphaFoldDB" id="A0AAU6QG69"/>
<dbReference type="GO" id="GO:0046933">
    <property type="term" value="F:proton-transporting ATP synthase activity, rotational mechanism"/>
    <property type="evidence" value="ECO:0007669"/>
    <property type="project" value="TreeGrafter"/>
</dbReference>
<geneLocation type="mitochondrion" evidence="13"/>
<accession>A0AAU6QG69</accession>
<evidence type="ECO:0000256" key="8">
    <source>
        <dbReference type="ARBA" id="ARBA00023065"/>
    </source>
</evidence>
<dbReference type="EMBL" id="OR935912">
    <property type="protein sequence ID" value="WZB40491.1"/>
    <property type="molecule type" value="Genomic_DNA"/>
</dbReference>
<dbReference type="InterPro" id="IPR000568">
    <property type="entry name" value="ATP_synth_F0_asu"/>
</dbReference>
<keyword evidence="4" id="KW-0138">CF(0)</keyword>
<evidence type="ECO:0000256" key="6">
    <source>
        <dbReference type="ARBA" id="ARBA00022781"/>
    </source>
</evidence>
<protein>
    <recommendedName>
        <fullName evidence="11">ATP synthase subunit a</fullName>
    </recommendedName>
</protein>
<dbReference type="SUPFAM" id="SSF81336">
    <property type="entry name" value="F1F0 ATP synthase subunit A"/>
    <property type="match status" value="1"/>
</dbReference>
<keyword evidence="6" id="KW-0375">Hydrogen ion transport</keyword>
<feature type="transmembrane region" description="Helical" evidence="12">
    <location>
        <begin position="102"/>
        <end position="122"/>
    </location>
</feature>
<dbReference type="Pfam" id="PF00119">
    <property type="entry name" value="ATP-synt_A"/>
    <property type="match status" value="1"/>
</dbReference>
<evidence type="ECO:0000313" key="14">
    <source>
        <dbReference type="EMBL" id="WZB40465.1"/>
    </source>
</evidence>
<evidence type="ECO:0000313" key="16">
    <source>
        <dbReference type="EMBL" id="WZB40491.1"/>
    </source>
</evidence>
<dbReference type="InterPro" id="IPR023011">
    <property type="entry name" value="ATP_synth_F0_asu_AS"/>
</dbReference>
<dbReference type="GO" id="GO:0005743">
    <property type="term" value="C:mitochondrial inner membrane"/>
    <property type="evidence" value="ECO:0007669"/>
    <property type="project" value="UniProtKB-SubCell"/>
</dbReference>
<evidence type="ECO:0000313" key="15">
    <source>
        <dbReference type="EMBL" id="WZB40478.1"/>
    </source>
</evidence>
<dbReference type="Gene3D" id="1.20.120.220">
    <property type="entry name" value="ATP synthase, F0 complex, subunit A"/>
    <property type="match status" value="1"/>
</dbReference>
<dbReference type="GO" id="GO:0045259">
    <property type="term" value="C:proton-transporting ATP synthase complex"/>
    <property type="evidence" value="ECO:0007669"/>
    <property type="project" value="UniProtKB-KW"/>
</dbReference>
<proteinExistence type="inferred from homology"/>
<evidence type="ECO:0000256" key="12">
    <source>
        <dbReference type="SAM" id="Phobius"/>
    </source>
</evidence>
<dbReference type="NCBIfam" id="TIGR01131">
    <property type="entry name" value="ATP_synt_6_or_A"/>
    <property type="match status" value="1"/>
</dbReference>
<keyword evidence="5 12" id="KW-0812">Transmembrane</keyword>
<dbReference type="EMBL" id="OR935911">
    <property type="protein sequence ID" value="WZB40478.1"/>
    <property type="molecule type" value="Genomic_DNA"/>
</dbReference>
<name>A0AAU6QG69_9ANNE</name>
<feature type="transmembrane region" description="Helical" evidence="12">
    <location>
        <begin position="203"/>
        <end position="222"/>
    </location>
</feature>
<feature type="transmembrane region" description="Helical" evidence="12">
    <location>
        <begin position="21"/>
        <end position="41"/>
    </location>
</feature>
<keyword evidence="8" id="KW-0406">Ion transport</keyword>
<dbReference type="InterPro" id="IPR045083">
    <property type="entry name" value="ATP_synth_F0_asu_bact/mt"/>
</dbReference>
<comment type="similarity">
    <text evidence="2">Belongs to the ATPase A chain family.</text>
</comment>
<gene>
    <name evidence="13" type="primary">atp6</name>
</gene>